<dbReference type="AlphaFoldDB" id="A0A5B7J9M4"/>
<dbReference type="EMBL" id="VSRR010087581">
    <property type="protein sequence ID" value="MPC91385.1"/>
    <property type="molecule type" value="Genomic_DNA"/>
</dbReference>
<evidence type="ECO:0000313" key="2">
    <source>
        <dbReference type="Proteomes" id="UP000324222"/>
    </source>
</evidence>
<name>A0A5B7J9M4_PORTR</name>
<comment type="caution">
    <text evidence="1">The sequence shown here is derived from an EMBL/GenBank/DDBJ whole genome shotgun (WGS) entry which is preliminary data.</text>
</comment>
<organism evidence="1 2">
    <name type="scientific">Portunus trituberculatus</name>
    <name type="common">Swimming crab</name>
    <name type="synonym">Neptunus trituberculatus</name>
    <dbReference type="NCBI Taxonomy" id="210409"/>
    <lineage>
        <taxon>Eukaryota</taxon>
        <taxon>Metazoa</taxon>
        <taxon>Ecdysozoa</taxon>
        <taxon>Arthropoda</taxon>
        <taxon>Crustacea</taxon>
        <taxon>Multicrustacea</taxon>
        <taxon>Malacostraca</taxon>
        <taxon>Eumalacostraca</taxon>
        <taxon>Eucarida</taxon>
        <taxon>Decapoda</taxon>
        <taxon>Pleocyemata</taxon>
        <taxon>Brachyura</taxon>
        <taxon>Eubrachyura</taxon>
        <taxon>Portunoidea</taxon>
        <taxon>Portunidae</taxon>
        <taxon>Portuninae</taxon>
        <taxon>Portunus</taxon>
    </lineage>
</organism>
<keyword evidence="2" id="KW-1185">Reference proteome</keyword>
<reference evidence="1 2" key="1">
    <citation type="submission" date="2019-05" db="EMBL/GenBank/DDBJ databases">
        <title>Another draft genome of Portunus trituberculatus and its Hox gene families provides insights of decapod evolution.</title>
        <authorList>
            <person name="Jeong J.-H."/>
            <person name="Song I."/>
            <person name="Kim S."/>
            <person name="Choi T."/>
            <person name="Kim D."/>
            <person name="Ryu S."/>
            <person name="Kim W."/>
        </authorList>
    </citation>
    <scope>NUCLEOTIDE SEQUENCE [LARGE SCALE GENOMIC DNA]</scope>
    <source>
        <tissue evidence="1">Muscle</tissue>
    </source>
</reference>
<evidence type="ECO:0000313" key="1">
    <source>
        <dbReference type="EMBL" id="MPC91385.1"/>
    </source>
</evidence>
<accession>A0A5B7J9M4</accession>
<proteinExistence type="predicted"/>
<protein>
    <submittedName>
        <fullName evidence="1">Uncharacterized protein</fullName>
    </submittedName>
</protein>
<sequence length="114" mass="12546">MWQGGGEASRRRAEGVQAACSNTAVAIVLVSLRHERFSEAANTNNPGSVQGDSATAAHLPPLNLLLTRAGTALRCPASNMKQLLQMLNVFFALHDFSFVRYESIPGRHEFHHRY</sequence>
<dbReference type="Proteomes" id="UP000324222">
    <property type="component" value="Unassembled WGS sequence"/>
</dbReference>
<gene>
    <name evidence="1" type="ORF">E2C01_086419</name>
</gene>